<evidence type="ECO:0000313" key="2">
    <source>
        <dbReference type="Proteomes" id="UP001302745"/>
    </source>
</evidence>
<organism evidence="1 2">
    <name type="scientific">Chaetomidium leptoderma</name>
    <dbReference type="NCBI Taxonomy" id="669021"/>
    <lineage>
        <taxon>Eukaryota</taxon>
        <taxon>Fungi</taxon>
        <taxon>Dikarya</taxon>
        <taxon>Ascomycota</taxon>
        <taxon>Pezizomycotina</taxon>
        <taxon>Sordariomycetes</taxon>
        <taxon>Sordariomycetidae</taxon>
        <taxon>Sordariales</taxon>
        <taxon>Chaetomiaceae</taxon>
        <taxon>Chaetomidium</taxon>
    </lineage>
</organism>
<gene>
    <name evidence="1" type="ORF">C8A00DRAFT_30499</name>
</gene>
<proteinExistence type="predicted"/>
<name>A0AAN6VUV7_9PEZI</name>
<dbReference type="AlphaFoldDB" id="A0AAN6VUV7"/>
<evidence type="ECO:0000313" key="1">
    <source>
        <dbReference type="EMBL" id="KAK4156646.1"/>
    </source>
</evidence>
<accession>A0AAN6VUV7</accession>
<dbReference type="Proteomes" id="UP001302745">
    <property type="component" value="Unassembled WGS sequence"/>
</dbReference>
<keyword evidence="2" id="KW-1185">Reference proteome</keyword>
<comment type="caution">
    <text evidence="1">The sequence shown here is derived from an EMBL/GenBank/DDBJ whole genome shotgun (WGS) entry which is preliminary data.</text>
</comment>
<dbReference type="EMBL" id="MU856864">
    <property type="protein sequence ID" value="KAK4156646.1"/>
    <property type="molecule type" value="Genomic_DNA"/>
</dbReference>
<reference evidence="1" key="1">
    <citation type="journal article" date="2023" name="Mol. Phylogenet. Evol.">
        <title>Genome-scale phylogeny and comparative genomics of the fungal order Sordariales.</title>
        <authorList>
            <person name="Hensen N."/>
            <person name="Bonometti L."/>
            <person name="Westerberg I."/>
            <person name="Brannstrom I.O."/>
            <person name="Guillou S."/>
            <person name="Cros-Aarteil S."/>
            <person name="Calhoun S."/>
            <person name="Haridas S."/>
            <person name="Kuo A."/>
            <person name="Mondo S."/>
            <person name="Pangilinan J."/>
            <person name="Riley R."/>
            <person name="LaButti K."/>
            <person name="Andreopoulos B."/>
            <person name="Lipzen A."/>
            <person name="Chen C."/>
            <person name="Yan M."/>
            <person name="Daum C."/>
            <person name="Ng V."/>
            <person name="Clum A."/>
            <person name="Steindorff A."/>
            <person name="Ohm R.A."/>
            <person name="Martin F."/>
            <person name="Silar P."/>
            <person name="Natvig D.O."/>
            <person name="Lalanne C."/>
            <person name="Gautier V."/>
            <person name="Ament-Velasquez S.L."/>
            <person name="Kruys A."/>
            <person name="Hutchinson M.I."/>
            <person name="Powell A.J."/>
            <person name="Barry K."/>
            <person name="Miller A.N."/>
            <person name="Grigoriev I.V."/>
            <person name="Debuchy R."/>
            <person name="Gladieux P."/>
            <person name="Hiltunen Thoren M."/>
            <person name="Johannesson H."/>
        </authorList>
    </citation>
    <scope>NUCLEOTIDE SEQUENCE</scope>
    <source>
        <strain evidence="1">CBS 538.74</strain>
    </source>
</reference>
<protein>
    <submittedName>
        <fullName evidence="1">Uncharacterized protein</fullName>
    </submittedName>
</protein>
<reference evidence="1" key="2">
    <citation type="submission" date="2023-05" db="EMBL/GenBank/DDBJ databases">
        <authorList>
            <consortium name="Lawrence Berkeley National Laboratory"/>
            <person name="Steindorff A."/>
            <person name="Hensen N."/>
            <person name="Bonometti L."/>
            <person name="Westerberg I."/>
            <person name="Brannstrom I.O."/>
            <person name="Guillou S."/>
            <person name="Cros-Aarteil S."/>
            <person name="Calhoun S."/>
            <person name="Haridas S."/>
            <person name="Kuo A."/>
            <person name="Mondo S."/>
            <person name="Pangilinan J."/>
            <person name="Riley R."/>
            <person name="Labutti K."/>
            <person name="Andreopoulos B."/>
            <person name="Lipzen A."/>
            <person name="Chen C."/>
            <person name="Yanf M."/>
            <person name="Daum C."/>
            <person name="Ng V."/>
            <person name="Clum A."/>
            <person name="Ohm R."/>
            <person name="Martin F."/>
            <person name="Silar P."/>
            <person name="Natvig D."/>
            <person name="Lalanne C."/>
            <person name="Gautier V."/>
            <person name="Ament-Velasquez S.L."/>
            <person name="Kruys A."/>
            <person name="Hutchinson M.I."/>
            <person name="Powell A.J."/>
            <person name="Barry K."/>
            <person name="Miller A.N."/>
            <person name="Grigoriev I.V."/>
            <person name="Debuchy R."/>
            <person name="Gladieux P."/>
            <person name="Thoren M.H."/>
            <person name="Johannesson H."/>
        </authorList>
    </citation>
    <scope>NUCLEOTIDE SEQUENCE</scope>
    <source>
        <strain evidence="1">CBS 538.74</strain>
    </source>
</reference>
<sequence length="61" mass="6851">MNLAVFSAKPYDREYLSLANTTLTFSPSQQTPPHTITFHDFTLSAETAPLARGPWPSSPWR</sequence>